<name>A0ACB9PWF6_BAUVA</name>
<sequence length="277" mass="31652">MCWAAKRRCFWFWKRKWRQKRKRESGPEPSSSSTVRKRTRSRSGAENGGSSPMSKRTKVRRLQDDDVPELNNGKRVLDDNVDDSDSIEVIEIEEEVSDNSNGKEMEYMKTDKEVEVIDLHSGEDEMETDPDDKNWGFDESNPIVLTESSEDSDSDLGANADSENGCVAVIAVCSQLNDEDFRVDESNEENDVEEDSVCKSKRADGKRKKKSSQVHSNKFEYFHDNDYLGETMPALETESSGICRKNGASTLEWQKKNGYQNGFSRLAKMRMTSRRVL</sequence>
<accession>A0ACB9PWF6</accession>
<evidence type="ECO:0000313" key="1">
    <source>
        <dbReference type="EMBL" id="KAI4353159.1"/>
    </source>
</evidence>
<dbReference type="EMBL" id="CM039427">
    <property type="protein sequence ID" value="KAI4353159.1"/>
    <property type="molecule type" value="Genomic_DNA"/>
</dbReference>
<reference evidence="1 2" key="1">
    <citation type="journal article" date="2022" name="DNA Res.">
        <title>Chromosomal-level genome assembly of the orchid tree Bauhinia variegata (Leguminosae; Cercidoideae) supports the allotetraploid origin hypothesis of Bauhinia.</title>
        <authorList>
            <person name="Zhong Y."/>
            <person name="Chen Y."/>
            <person name="Zheng D."/>
            <person name="Pang J."/>
            <person name="Liu Y."/>
            <person name="Luo S."/>
            <person name="Meng S."/>
            <person name="Qian L."/>
            <person name="Wei D."/>
            <person name="Dai S."/>
            <person name="Zhou R."/>
        </authorList>
    </citation>
    <scope>NUCLEOTIDE SEQUENCE [LARGE SCALE GENOMIC DNA]</scope>
    <source>
        <strain evidence="1">BV-YZ2020</strain>
    </source>
</reference>
<proteinExistence type="predicted"/>
<organism evidence="1 2">
    <name type="scientific">Bauhinia variegata</name>
    <name type="common">Purple orchid tree</name>
    <name type="synonym">Phanera variegata</name>
    <dbReference type="NCBI Taxonomy" id="167791"/>
    <lineage>
        <taxon>Eukaryota</taxon>
        <taxon>Viridiplantae</taxon>
        <taxon>Streptophyta</taxon>
        <taxon>Embryophyta</taxon>
        <taxon>Tracheophyta</taxon>
        <taxon>Spermatophyta</taxon>
        <taxon>Magnoliopsida</taxon>
        <taxon>eudicotyledons</taxon>
        <taxon>Gunneridae</taxon>
        <taxon>Pentapetalae</taxon>
        <taxon>rosids</taxon>
        <taxon>fabids</taxon>
        <taxon>Fabales</taxon>
        <taxon>Fabaceae</taxon>
        <taxon>Cercidoideae</taxon>
        <taxon>Cercideae</taxon>
        <taxon>Bauhiniinae</taxon>
        <taxon>Bauhinia</taxon>
    </lineage>
</organism>
<gene>
    <name evidence="1" type="ORF">L6164_002129</name>
</gene>
<keyword evidence="2" id="KW-1185">Reference proteome</keyword>
<comment type="caution">
    <text evidence="1">The sequence shown here is derived from an EMBL/GenBank/DDBJ whole genome shotgun (WGS) entry which is preliminary data.</text>
</comment>
<dbReference type="Proteomes" id="UP000828941">
    <property type="component" value="Chromosome 2"/>
</dbReference>
<protein>
    <submittedName>
        <fullName evidence="1">Uncharacterized protein</fullName>
    </submittedName>
</protein>
<evidence type="ECO:0000313" key="2">
    <source>
        <dbReference type="Proteomes" id="UP000828941"/>
    </source>
</evidence>